<name>A0ACD2ZYW4_9AGAR</name>
<dbReference type="EMBL" id="ML209481">
    <property type="protein sequence ID" value="TFK58279.1"/>
    <property type="molecule type" value="Genomic_DNA"/>
</dbReference>
<protein>
    <submittedName>
        <fullName evidence="1">Uncharacterized protein</fullName>
    </submittedName>
</protein>
<organism evidence="1 2">
    <name type="scientific">Pluteus cervinus</name>
    <dbReference type="NCBI Taxonomy" id="181527"/>
    <lineage>
        <taxon>Eukaryota</taxon>
        <taxon>Fungi</taxon>
        <taxon>Dikarya</taxon>
        <taxon>Basidiomycota</taxon>
        <taxon>Agaricomycotina</taxon>
        <taxon>Agaricomycetes</taxon>
        <taxon>Agaricomycetidae</taxon>
        <taxon>Agaricales</taxon>
        <taxon>Pluteineae</taxon>
        <taxon>Pluteaceae</taxon>
        <taxon>Pluteus</taxon>
    </lineage>
</organism>
<evidence type="ECO:0000313" key="1">
    <source>
        <dbReference type="EMBL" id="TFK58279.1"/>
    </source>
</evidence>
<keyword evidence="2" id="KW-1185">Reference proteome</keyword>
<proteinExistence type="predicted"/>
<dbReference type="Proteomes" id="UP000308600">
    <property type="component" value="Unassembled WGS sequence"/>
</dbReference>
<gene>
    <name evidence="1" type="ORF">BDN72DRAFT_866067</name>
</gene>
<accession>A0ACD2ZYW4</accession>
<reference evidence="1 2" key="1">
    <citation type="journal article" date="2019" name="Nat. Ecol. Evol.">
        <title>Megaphylogeny resolves global patterns of mushroom evolution.</title>
        <authorList>
            <person name="Varga T."/>
            <person name="Krizsan K."/>
            <person name="Foldi C."/>
            <person name="Dima B."/>
            <person name="Sanchez-Garcia M."/>
            <person name="Sanchez-Ramirez S."/>
            <person name="Szollosi G.J."/>
            <person name="Szarkandi J.G."/>
            <person name="Papp V."/>
            <person name="Albert L."/>
            <person name="Andreopoulos W."/>
            <person name="Angelini C."/>
            <person name="Antonin V."/>
            <person name="Barry K.W."/>
            <person name="Bougher N.L."/>
            <person name="Buchanan P."/>
            <person name="Buyck B."/>
            <person name="Bense V."/>
            <person name="Catcheside P."/>
            <person name="Chovatia M."/>
            <person name="Cooper J."/>
            <person name="Damon W."/>
            <person name="Desjardin D."/>
            <person name="Finy P."/>
            <person name="Geml J."/>
            <person name="Haridas S."/>
            <person name="Hughes K."/>
            <person name="Justo A."/>
            <person name="Karasinski D."/>
            <person name="Kautmanova I."/>
            <person name="Kiss B."/>
            <person name="Kocsube S."/>
            <person name="Kotiranta H."/>
            <person name="LaButti K.M."/>
            <person name="Lechner B.E."/>
            <person name="Liimatainen K."/>
            <person name="Lipzen A."/>
            <person name="Lukacs Z."/>
            <person name="Mihaltcheva S."/>
            <person name="Morgado L.N."/>
            <person name="Niskanen T."/>
            <person name="Noordeloos M.E."/>
            <person name="Ohm R.A."/>
            <person name="Ortiz-Santana B."/>
            <person name="Ovrebo C."/>
            <person name="Racz N."/>
            <person name="Riley R."/>
            <person name="Savchenko A."/>
            <person name="Shiryaev A."/>
            <person name="Soop K."/>
            <person name="Spirin V."/>
            <person name="Szebenyi C."/>
            <person name="Tomsovsky M."/>
            <person name="Tulloss R.E."/>
            <person name="Uehling J."/>
            <person name="Grigoriev I.V."/>
            <person name="Vagvolgyi C."/>
            <person name="Papp T."/>
            <person name="Martin F.M."/>
            <person name="Miettinen O."/>
            <person name="Hibbett D.S."/>
            <person name="Nagy L.G."/>
        </authorList>
    </citation>
    <scope>NUCLEOTIDE SEQUENCE [LARGE SCALE GENOMIC DNA]</scope>
    <source>
        <strain evidence="1 2">NL-1719</strain>
    </source>
</reference>
<evidence type="ECO:0000313" key="2">
    <source>
        <dbReference type="Proteomes" id="UP000308600"/>
    </source>
</evidence>
<feature type="non-terminal residue" evidence="1">
    <location>
        <position position="1"/>
    </location>
</feature>
<sequence>LVATLLAPRILAENRIPVIMKPLSAIQSATRALLWLGSHSHLGFRGLPVDKEKNKTVQCELLPPLAGKKEFSTNGQDSLIYDTIGKTQSNVTAVCSILDSENVVALYNQKTEVVFGVDPEELVIELQGGVHAPGLTVFGSLLGLVEIHLEPLTAGMLAYCGGVTRAITPPTGSGFLYGLLMVFDLSANHTLAATVPTCMDETGMQSVTKNLVPMIETNMKNKDWTSFSECVFGCTYYESTSELSLDGGLSTAQTLGLAMVNLERGLGVQGNPADFVAYCGVCKDLRPEYQGVGISDDCDDLVVIKVSYGIHHFVHKVISSQQIRALILIQGSEET</sequence>